<reference evidence="8 9" key="1">
    <citation type="journal article" date="2011" name="Genome Biol. Evol.">
        <title>Comparative whole genome sequence analysis of the carcinogenic bacterial model pathogen Helicobacter felis.</title>
        <authorList>
            <person name="Arnold I.C."/>
            <person name="Zigova Z."/>
            <person name="Holden M."/>
            <person name="Lawley T.D."/>
            <person name="Rad R."/>
            <person name="Dougan G."/>
            <person name="Falkow S."/>
            <person name="Bentley S.D."/>
            <person name="Muller A."/>
        </authorList>
    </citation>
    <scope>NUCLEOTIDE SEQUENCE [LARGE SCALE GENOMIC DNA]</scope>
    <source>
        <strain evidence="9">ATCC 49179 / CCUG 28539 / NCTC 12436 / CS1</strain>
    </source>
</reference>
<comment type="similarity">
    <text evidence="2">Belongs to the TrbI/VirB10 family.</text>
</comment>
<dbReference type="CDD" id="cd16429">
    <property type="entry name" value="VirB10"/>
    <property type="match status" value="1"/>
</dbReference>
<evidence type="ECO:0000256" key="3">
    <source>
        <dbReference type="ARBA" id="ARBA00022692"/>
    </source>
</evidence>
<dbReference type="KEGG" id="hfe:HFELIS_09260"/>
<proteinExistence type="inferred from homology"/>
<accession>E7ACC3</accession>
<evidence type="ECO:0000256" key="6">
    <source>
        <dbReference type="SAM" id="MobiDB-lite"/>
    </source>
</evidence>
<name>E7ACC3_HELFC</name>
<keyword evidence="5 7" id="KW-0472">Membrane</keyword>
<keyword evidence="9" id="KW-1185">Reference proteome</keyword>
<dbReference type="STRING" id="936155.HFELIS_09260"/>
<dbReference type="EMBL" id="FQ670179">
    <property type="protein sequence ID" value="CBY83010.1"/>
    <property type="molecule type" value="Genomic_DNA"/>
</dbReference>
<dbReference type="Gene3D" id="2.40.128.260">
    <property type="entry name" value="Type IV secretion system, VirB10/TraB/TrbI"/>
    <property type="match status" value="1"/>
</dbReference>
<evidence type="ECO:0000313" key="9">
    <source>
        <dbReference type="Proteomes" id="UP000007934"/>
    </source>
</evidence>
<evidence type="ECO:0000256" key="5">
    <source>
        <dbReference type="ARBA" id="ARBA00023136"/>
    </source>
</evidence>
<keyword evidence="3 7" id="KW-0812">Transmembrane</keyword>
<organism evidence="8 9">
    <name type="scientific">Helicobacter felis (strain ATCC 49179 / CCUG 28539 / NCTC 12436 / CS1)</name>
    <dbReference type="NCBI Taxonomy" id="936155"/>
    <lineage>
        <taxon>Bacteria</taxon>
        <taxon>Pseudomonadati</taxon>
        <taxon>Campylobacterota</taxon>
        <taxon>Epsilonproteobacteria</taxon>
        <taxon>Campylobacterales</taxon>
        <taxon>Helicobacteraceae</taxon>
        <taxon>Helicobacter</taxon>
    </lineage>
</organism>
<dbReference type="Pfam" id="PF03743">
    <property type="entry name" value="TrbI"/>
    <property type="match status" value="1"/>
</dbReference>
<evidence type="ECO:0000313" key="8">
    <source>
        <dbReference type="EMBL" id="CBY83010.1"/>
    </source>
</evidence>
<dbReference type="GO" id="GO:0016020">
    <property type="term" value="C:membrane"/>
    <property type="evidence" value="ECO:0007669"/>
    <property type="project" value="UniProtKB-SubCell"/>
</dbReference>
<sequence length="359" mass="39794">MKGAWLKKILSIIAIAIAIITISLWVHRPKTSQSPTIIEAKYPLADYHFIPPQEPPAPPPQVSSDYAELKSQLQEATARIQQLQEELDHQMSVSENSPPPPTPQEDTQRNDLLATRIQAFKSSHAEKIQENTTEEFDNLKAKDTATHQNRLFRTITADKMIPAFLITPISSKLAGKAIAQVESDVFASMGKTILIPKGSKVIGYYNNTDKVGEYRLDIVWTRIITPKGVNIMLTNAKGADIKGYSGLVGEMMTHNLQRYGLPLLVSTLSNGLLIALTSAIANKTGKNNFFGDYLLMQMTRQTGMGLNQIVAQILRDKSQLNPVIIIREGSRVFISPNLDIFFPSAKNGEIQVEVVETTK</sequence>
<dbReference type="InterPro" id="IPR042217">
    <property type="entry name" value="T4SS_VirB10/TrbI"/>
</dbReference>
<dbReference type="InterPro" id="IPR005498">
    <property type="entry name" value="T4SS_VirB10/TraB/TrbI"/>
</dbReference>
<evidence type="ECO:0000256" key="7">
    <source>
        <dbReference type="SAM" id="Phobius"/>
    </source>
</evidence>
<dbReference type="Proteomes" id="UP000007934">
    <property type="component" value="Chromosome"/>
</dbReference>
<feature type="compositionally biased region" description="Pro residues" evidence="6">
    <location>
        <begin position="52"/>
        <end position="61"/>
    </location>
</feature>
<keyword evidence="4 7" id="KW-1133">Transmembrane helix</keyword>
<feature type="region of interest" description="Disordered" evidence="6">
    <location>
        <begin position="49"/>
        <end position="70"/>
    </location>
</feature>
<dbReference type="Gene3D" id="1.10.1200.160">
    <property type="match status" value="1"/>
</dbReference>
<dbReference type="RefSeq" id="WP_013469376.1">
    <property type="nucleotide sequence ID" value="NC_014810.2"/>
</dbReference>
<gene>
    <name evidence="8" type="ordered locus">Hfelis_09260</name>
</gene>
<feature type="region of interest" description="Disordered" evidence="6">
    <location>
        <begin position="85"/>
        <end position="107"/>
    </location>
</feature>
<feature type="transmembrane region" description="Helical" evidence="7">
    <location>
        <begin position="9"/>
        <end position="26"/>
    </location>
</feature>
<evidence type="ECO:0000256" key="4">
    <source>
        <dbReference type="ARBA" id="ARBA00022989"/>
    </source>
</evidence>
<protein>
    <submittedName>
        <fullName evidence="8">VirB10 protein</fullName>
    </submittedName>
</protein>
<evidence type="ECO:0000256" key="1">
    <source>
        <dbReference type="ARBA" id="ARBA00004167"/>
    </source>
</evidence>
<dbReference type="InterPro" id="IPR048018">
    <property type="entry name" value="T4SS_ComB10-like"/>
</dbReference>
<comment type="subcellular location">
    <subcellularLocation>
        <location evidence="1">Membrane</location>
        <topology evidence="1">Single-pass membrane protein</topology>
    </subcellularLocation>
</comment>
<evidence type="ECO:0000256" key="2">
    <source>
        <dbReference type="ARBA" id="ARBA00010265"/>
    </source>
</evidence>
<dbReference type="OrthoDB" id="5362754at2"/>
<dbReference type="eggNOG" id="COG2948">
    <property type="taxonomic scope" value="Bacteria"/>
</dbReference>
<dbReference type="AlphaFoldDB" id="E7ACC3"/>
<dbReference type="HOGENOM" id="CLU_022177_1_0_7"/>
<dbReference type="NCBIfam" id="NF038092">
    <property type="entry name" value="T4SS_ComB10"/>
    <property type="match status" value="1"/>
</dbReference>
<dbReference type="GeneID" id="36134630"/>